<keyword evidence="1" id="KW-0594">Phospholipid biosynthesis</keyword>
<dbReference type="Gene3D" id="3.90.1200.10">
    <property type="match status" value="1"/>
</dbReference>
<organism evidence="4 5">
    <name type="scientific">Strongyloides venezuelensis</name>
    <name type="common">Threadworm</name>
    <dbReference type="NCBI Taxonomy" id="75913"/>
    <lineage>
        <taxon>Eukaryota</taxon>
        <taxon>Metazoa</taxon>
        <taxon>Ecdysozoa</taxon>
        <taxon>Nematoda</taxon>
        <taxon>Chromadorea</taxon>
        <taxon>Rhabditida</taxon>
        <taxon>Tylenchina</taxon>
        <taxon>Panagrolaimomorpha</taxon>
        <taxon>Strongyloidoidea</taxon>
        <taxon>Strongyloididae</taxon>
        <taxon>Strongyloides</taxon>
    </lineage>
</organism>
<keyword evidence="1" id="KW-0444">Lipid biosynthesis</keyword>
<evidence type="ECO:0000313" key="4">
    <source>
        <dbReference type="Proteomes" id="UP000035680"/>
    </source>
</evidence>
<dbReference type="Gene3D" id="3.30.200.20">
    <property type="entry name" value="Phosphorylase Kinase, domain 1"/>
    <property type="match status" value="1"/>
</dbReference>
<evidence type="ECO:0000256" key="3">
    <source>
        <dbReference type="ARBA" id="ARBA00038211"/>
    </source>
</evidence>
<dbReference type="PANTHER" id="PTHR22603">
    <property type="entry name" value="CHOLINE/ETHANOALAMINE KINASE"/>
    <property type="match status" value="1"/>
</dbReference>
<dbReference type="InterPro" id="IPR011009">
    <property type="entry name" value="Kinase-like_dom_sf"/>
</dbReference>
<dbReference type="SUPFAM" id="SSF56112">
    <property type="entry name" value="Protein kinase-like (PK-like)"/>
    <property type="match status" value="1"/>
</dbReference>
<proteinExistence type="inferred from homology"/>
<dbReference type="GO" id="GO:0005737">
    <property type="term" value="C:cytoplasm"/>
    <property type="evidence" value="ECO:0007669"/>
    <property type="project" value="TreeGrafter"/>
</dbReference>
<reference evidence="5" key="2">
    <citation type="submission" date="2015-08" db="UniProtKB">
        <authorList>
            <consortium name="WormBaseParasite"/>
        </authorList>
    </citation>
    <scope>IDENTIFICATION</scope>
</reference>
<evidence type="ECO:0000313" key="5">
    <source>
        <dbReference type="WBParaSite" id="SVE_0241800.1"/>
    </source>
</evidence>
<dbReference type="Proteomes" id="UP000035680">
    <property type="component" value="Unassembled WGS sequence"/>
</dbReference>
<protein>
    <submittedName>
        <fullName evidence="5">Choline/ethanolamine kinase</fullName>
    </submittedName>
</protein>
<reference evidence="4" key="1">
    <citation type="submission" date="2014-07" db="EMBL/GenBank/DDBJ databases">
        <authorList>
            <person name="Martin A.A"/>
            <person name="De Silva N."/>
        </authorList>
    </citation>
    <scope>NUCLEOTIDE SEQUENCE</scope>
</reference>
<dbReference type="AlphaFoldDB" id="A0A0K0F0V1"/>
<keyword evidence="4" id="KW-1185">Reference proteome</keyword>
<keyword evidence="1" id="KW-0443">Lipid metabolism</keyword>
<name>A0A0K0F0V1_STRVS</name>
<keyword evidence="2" id="KW-1208">Phospholipid metabolism</keyword>
<accession>A0A0K0F0V1</accession>
<dbReference type="GO" id="GO:0004305">
    <property type="term" value="F:ethanolamine kinase activity"/>
    <property type="evidence" value="ECO:0007669"/>
    <property type="project" value="TreeGrafter"/>
</dbReference>
<dbReference type="STRING" id="75913.A0A0K0F0V1"/>
<dbReference type="GO" id="GO:0006646">
    <property type="term" value="P:phosphatidylethanolamine biosynthetic process"/>
    <property type="evidence" value="ECO:0007669"/>
    <property type="project" value="TreeGrafter"/>
</dbReference>
<evidence type="ECO:0000256" key="2">
    <source>
        <dbReference type="ARBA" id="ARBA00023264"/>
    </source>
</evidence>
<comment type="similarity">
    <text evidence="3">Belongs to the choline/ethanolamine kinase family.</text>
</comment>
<dbReference type="Pfam" id="PF01633">
    <property type="entry name" value="Choline_kinase"/>
    <property type="match status" value="1"/>
</dbReference>
<dbReference type="WBParaSite" id="SVE_0241800.1">
    <property type="protein sequence ID" value="SVE_0241800.1"/>
    <property type="gene ID" value="SVE_0241800"/>
</dbReference>
<sequence>MNPLKQLLKKDDLNNELSEEFKDEVSKICSEYLTGEWEKVDKNTIIIQRISGGYTNHIFKVSISNKNESSVLLRIYGTDCDEEIFRDTLLFSILSEKKLGPKFLGYFPGGRLEEFIESRSLLVKELGYPSVFKVLARKLASIHSLEVPLPKKPQIFDMIRSELKKISDIIATNYPINIKTTKVSNLKYPEFVTVQQLEEEVKRLEEYVNQFNFKIVFSHNDIFEANIIVRKGAIIEKDKIISDDKNDSIVVIDFEYSSYNYRGFDIGVTFRTQAFDFCPNFEHGYNINQEYLTNDENMLIFINEYLKETYRINNIEPDDEMFKKEVTQLLFESKLLYQVIDLYGSLWNIRSGFMSTINSYNFMLYGLDRLALYYHKQDNLINSESL</sequence>
<dbReference type="PANTHER" id="PTHR22603:SF93">
    <property type="entry name" value="RE24176P"/>
    <property type="match status" value="1"/>
</dbReference>
<dbReference type="GO" id="GO:0004103">
    <property type="term" value="F:choline kinase activity"/>
    <property type="evidence" value="ECO:0007669"/>
    <property type="project" value="TreeGrafter"/>
</dbReference>
<evidence type="ECO:0000256" key="1">
    <source>
        <dbReference type="ARBA" id="ARBA00023209"/>
    </source>
</evidence>